<dbReference type="PIRSF" id="PIRSF037347">
    <property type="entry name" value="STHK_CHASE2_PAS_prd"/>
    <property type="match status" value="1"/>
</dbReference>
<dbReference type="SUPFAM" id="SSF47384">
    <property type="entry name" value="Homodimeric domain of signal transducing histidine kinase"/>
    <property type="match status" value="1"/>
</dbReference>
<evidence type="ECO:0000256" key="7">
    <source>
        <dbReference type="ARBA" id="ARBA00023012"/>
    </source>
</evidence>
<dbReference type="OrthoDB" id="9802500at2"/>
<dbReference type="GO" id="GO:0000155">
    <property type="term" value="F:phosphorelay sensor kinase activity"/>
    <property type="evidence" value="ECO:0007669"/>
    <property type="project" value="InterPro"/>
</dbReference>
<dbReference type="GO" id="GO:0005886">
    <property type="term" value="C:plasma membrane"/>
    <property type="evidence" value="ECO:0007669"/>
    <property type="project" value="UniProtKB-SubCell"/>
</dbReference>
<comment type="subcellular location">
    <subcellularLocation>
        <location evidence="2">Cell inner membrane</location>
        <topology evidence="2">Multi-pass membrane protein</topology>
    </subcellularLocation>
</comment>
<dbReference type="Pfam" id="PF02518">
    <property type="entry name" value="HATPase_c"/>
    <property type="match status" value="1"/>
</dbReference>
<dbReference type="PROSITE" id="PS50109">
    <property type="entry name" value="HIS_KIN"/>
    <property type="match status" value="1"/>
</dbReference>
<evidence type="ECO:0000259" key="9">
    <source>
        <dbReference type="PROSITE" id="PS50109"/>
    </source>
</evidence>
<dbReference type="AlphaFoldDB" id="A0A4R5W2C6"/>
<feature type="transmembrane region" description="Helical" evidence="8">
    <location>
        <begin position="21"/>
        <end position="38"/>
    </location>
</feature>
<keyword evidence="11" id="KW-1185">Reference proteome</keyword>
<dbReference type="InterPro" id="IPR050351">
    <property type="entry name" value="BphY/WalK/GraS-like"/>
</dbReference>
<dbReference type="InterPro" id="IPR003594">
    <property type="entry name" value="HATPase_dom"/>
</dbReference>
<keyword evidence="6" id="KW-0418">Kinase</keyword>
<evidence type="ECO:0000313" key="10">
    <source>
        <dbReference type="EMBL" id="TDK65303.1"/>
    </source>
</evidence>
<dbReference type="InterPro" id="IPR036890">
    <property type="entry name" value="HATPase_C_sf"/>
</dbReference>
<keyword evidence="8" id="KW-0472">Membrane</keyword>
<accession>A0A4R5W2C6</accession>
<evidence type="ECO:0000256" key="8">
    <source>
        <dbReference type="SAM" id="Phobius"/>
    </source>
</evidence>
<keyword evidence="4" id="KW-0597">Phosphoprotein</keyword>
<protein>
    <recommendedName>
        <fullName evidence="3">histidine kinase</fullName>
        <ecNumber evidence="3">2.7.13.3</ecNumber>
    </recommendedName>
</protein>
<feature type="domain" description="Histidine kinase" evidence="9">
    <location>
        <begin position="586"/>
        <end position="804"/>
    </location>
</feature>
<feature type="transmembrane region" description="Helical" evidence="8">
    <location>
        <begin position="314"/>
        <end position="337"/>
    </location>
</feature>
<dbReference type="InterPro" id="IPR036097">
    <property type="entry name" value="HisK_dim/P_sf"/>
</dbReference>
<dbReference type="FunFam" id="3.30.565.10:FF:000006">
    <property type="entry name" value="Sensor histidine kinase WalK"/>
    <property type="match status" value="1"/>
</dbReference>
<keyword evidence="5" id="KW-0808">Transferase</keyword>
<keyword evidence="7" id="KW-0902">Two-component regulatory system</keyword>
<dbReference type="CDD" id="cd00082">
    <property type="entry name" value="HisKA"/>
    <property type="match status" value="1"/>
</dbReference>
<evidence type="ECO:0000256" key="5">
    <source>
        <dbReference type="ARBA" id="ARBA00022679"/>
    </source>
</evidence>
<dbReference type="GO" id="GO:0016036">
    <property type="term" value="P:cellular response to phosphate starvation"/>
    <property type="evidence" value="ECO:0007669"/>
    <property type="project" value="TreeGrafter"/>
</dbReference>
<organism evidence="10 11">
    <name type="scientific">Sapientia aquatica</name>
    <dbReference type="NCBI Taxonomy" id="1549640"/>
    <lineage>
        <taxon>Bacteria</taxon>
        <taxon>Pseudomonadati</taxon>
        <taxon>Pseudomonadota</taxon>
        <taxon>Betaproteobacteria</taxon>
        <taxon>Burkholderiales</taxon>
        <taxon>Oxalobacteraceae</taxon>
        <taxon>Sapientia</taxon>
    </lineage>
</organism>
<dbReference type="PANTHER" id="PTHR45453:SF1">
    <property type="entry name" value="PHOSPHATE REGULON SENSOR PROTEIN PHOR"/>
    <property type="match status" value="1"/>
</dbReference>
<evidence type="ECO:0000256" key="4">
    <source>
        <dbReference type="ARBA" id="ARBA00022553"/>
    </source>
</evidence>
<evidence type="ECO:0000256" key="2">
    <source>
        <dbReference type="ARBA" id="ARBA00004429"/>
    </source>
</evidence>
<dbReference type="InterPro" id="IPR005467">
    <property type="entry name" value="His_kinase_dom"/>
</dbReference>
<dbReference type="SMART" id="SM00388">
    <property type="entry name" value="HisKA"/>
    <property type="match status" value="1"/>
</dbReference>
<dbReference type="Gene3D" id="1.10.287.130">
    <property type="match status" value="1"/>
</dbReference>
<feature type="transmembrane region" description="Helical" evidence="8">
    <location>
        <begin position="344"/>
        <end position="363"/>
    </location>
</feature>
<evidence type="ECO:0000256" key="6">
    <source>
        <dbReference type="ARBA" id="ARBA00022777"/>
    </source>
</evidence>
<dbReference type="RefSeq" id="WP_133329132.1">
    <property type="nucleotide sequence ID" value="NZ_SMYL01000006.1"/>
</dbReference>
<evidence type="ECO:0000256" key="3">
    <source>
        <dbReference type="ARBA" id="ARBA00012438"/>
    </source>
</evidence>
<dbReference type="GO" id="GO:0004721">
    <property type="term" value="F:phosphoprotein phosphatase activity"/>
    <property type="evidence" value="ECO:0007669"/>
    <property type="project" value="TreeGrafter"/>
</dbReference>
<gene>
    <name evidence="10" type="ORF">E2I14_12825</name>
</gene>
<reference evidence="10 11" key="1">
    <citation type="submission" date="2019-03" db="EMBL/GenBank/DDBJ databases">
        <title>Sapientia aquatica gen. nov., sp. nov., isolated from a crater lake.</title>
        <authorList>
            <person name="Felfoldi T."/>
            <person name="Szabo A."/>
            <person name="Toth E."/>
            <person name="Schumann P."/>
            <person name="Keki Z."/>
            <person name="Marialigeti K."/>
            <person name="Mathe I."/>
        </authorList>
    </citation>
    <scope>NUCLEOTIDE SEQUENCE [LARGE SCALE GENOMIC DNA]</scope>
    <source>
        <strain evidence="10 11">SA-152</strain>
    </source>
</reference>
<sequence>MKSAYPNQSPQHMQHIVRYEWLVLISALVVLAAILGYHNGLGRLDLVMYDQAIQLNHQTPRNDIVIVAIDDYSIAQLGKWPWPRELHAKLFEKINQAKPSSVGFDVLLDEPDGSANSGGTSNADMDLANAIAQNKVTVLPITLENAGAGLSLSKPLPAMQAAAHSLGHINLEVDSDGFARSIFLNEGQPGQWWPHFSLALYNIIKLRAAGDTSHINAKHHAQIDQTTADGWLRDAQFHIPFYGNQGTFKSVPYVAVLRGEVPAQFLAGKNILIGATATGMADAFPTPASGSDGAMPGIEINANILASLLDGRSIVFAAAWQTALLSTIPIILALLSYLLLSPRLALICLAVLFFLTLTVSYMALTAGFWIPPSASLIVLLISYPLWSWRRLEAAIRYLNIEFIRLNQEPNLLPEINPAQASTIQRPLFIDSLAQRITSMEIAAQRVRDLRQFVTDSLQSLPDATLVTSIEGLVILANQPAETFFSSLGIKAVKDALLPYLFSNMLQPHPVEQSANNTFSWWDLLDLKQVEIMRNGIEVTDTLGRNLIIKSAPCTNSAKEHIGWIVGIVDISTIRRAERTRDESLRFISHDMRAPQASILALLELQQEPDSALPQEEFLERIRKASQITLGLADNFVQLARAEGQNYQLEVVNTEDILLDACDDMWSLAKEKNIKINTELPGEEMLIHVSRSLMTRVFTNLLSNAIKYSPENSEVTVTAEKKLEFLNDRVVIHIADQGYGIAWTDQAKLFQRFQRFVGVNQPKSDGVGLGLVFVKSVLDRHRASISFVSKPNEGTTFTISIPAYYES</sequence>
<dbReference type="InterPro" id="IPR004358">
    <property type="entry name" value="Sig_transdc_His_kin-like_C"/>
</dbReference>
<dbReference type="SUPFAM" id="SSF55874">
    <property type="entry name" value="ATPase domain of HSP90 chaperone/DNA topoisomerase II/histidine kinase"/>
    <property type="match status" value="1"/>
</dbReference>
<dbReference type="InterPro" id="IPR007890">
    <property type="entry name" value="CHASE2"/>
</dbReference>
<dbReference type="PANTHER" id="PTHR45453">
    <property type="entry name" value="PHOSPHATE REGULON SENSOR PROTEIN PHOR"/>
    <property type="match status" value="1"/>
</dbReference>
<dbReference type="Gene3D" id="3.30.565.10">
    <property type="entry name" value="Histidine kinase-like ATPase, C-terminal domain"/>
    <property type="match status" value="1"/>
</dbReference>
<dbReference type="InterPro" id="IPR003661">
    <property type="entry name" value="HisK_dim/P_dom"/>
</dbReference>
<dbReference type="EC" id="2.7.13.3" evidence="3"/>
<comment type="caution">
    <text evidence="10">The sequence shown here is derived from an EMBL/GenBank/DDBJ whole genome shotgun (WGS) entry which is preliminary data.</text>
</comment>
<keyword evidence="8" id="KW-1133">Transmembrane helix</keyword>
<dbReference type="PRINTS" id="PR00344">
    <property type="entry name" value="BCTRLSENSOR"/>
</dbReference>
<dbReference type="SMART" id="SM01080">
    <property type="entry name" value="CHASE2"/>
    <property type="match status" value="1"/>
</dbReference>
<proteinExistence type="predicted"/>
<evidence type="ECO:0000256" key="1">
    <source>
        <dbReference type="ARBA" id="ARBA00000085"/>
    </source>
</evidence>
<comment type="catalytic activity">
    <reaction evidence="1">
        <text>ATP + protein L-histidine = ADP + protein N-phospho-L-histidine.</text>
        <dbReference type="EC" id="2.7.13.3"/>
    </reaction>
</comment>
<dbReference type="Pfam" id="PF05226">
    <property type="entry name" value="CHASE2"/>
    <property type="match status" value="1"/>
</dbReference>
<evidence type="ECO:0000313" key="11">
    <source>
        <dbReference type="Proteomes" id="UP000294829"/>
    </source>
</evidence>
<dbReference type="EMBL" id="SMYL01000006">
    <property type="protein sequence ID" value="TDK65303.1"/>
    <property type="molecule type" value="Genomic_DNA"/>
</dbReference>
<dbReference type="SMART" id="SM00387">
    <property type="entry name" value="HATPase_c"/>
    <property type="match status" value="1"/>
</dbReference>
<dbReference type="Proteomes" id="UP000294829">
    <property type="component" value="Unassembled WGS sequence"/>
</dbReference>
<keyword evidence="8" id="KW-0812">Transmembrane</keyword>
<name>A0A4R5W2C6_9BURK</name>
<dbReference type="InterPro" id="IPR017181">
    <property type="entry name" value="Sig_transdc_His_kin_CHASE2"/>
</dbReference>